<organism evidence="2 3">
    <name type="scientific">Thermoanaerobacterium butyriciformans</name>
    <dbReference type="NCBI Taxonomy" id="1702242"/>
    <lineage>
        <taxon>Bacteria</taxon>
        <taxon>Bacillati</taxon>
        <taxon>Bacillota</taxon>
        <taxon>Clostridia</taxon>
        <taxon>Thermoanaerobacterales</taxon>
        <taxon>Thermoanaerobacteraceae</taxon>
        <taxon>Thermoanaerobacterium</taxon>
    </lineage>
</organism>
<sequence length="37" mass="4420">MSTNELLSKVRELKELQAMAEELQTEIIAFRMRLKLR</sequence>
<proteinExistence type="predicted"/>
<comment type="caution">
    <text evidence="2">The sequence shown here is derived from an EMBL/GenBank/DDBJ whole genome shotgun (WGS) entry which is preliminary data.</text>
</comment>
<gene>
    <name evidence="2" type="ORF">J2Z80_000684</name>
</gene>
<feature type="coiled-coil region" evidence="1">
    <location>
        <begin position="6"/>
        <end position="33"/>
    </location>
</feature>
<name>A0ABS4NDU0_9THEO</name>
<dbReference type="EMBL" id="JAGGLT010000005">
    <property type="protein sequence ID" value="MBP2071183.1"/>
    <property type="molecule type" value="Genomic_DNA"/>
</dbReference>
<evidence type="ECO:0000256" key="1">
    <source>
        <dbReference type="SAM" id="Coils"/>
    </source>
</evidence>
<evidence type="ECO:0000313" key="3">
    <source>
        <dbReference type="Proteomes" id="UP001166402"/>
    </source>
</evidence>
<dbReference type="Proteomes" id="UP001166402">
    <property type="component" value="Unassembled WGS sequence"/>
</dbReference>
<protein>
    <recommendedName>
        <fullName evidence="4">50S ribosomal protein L29</fullName>
    </recommendedName>
</protein>
<evidence type="ECO:0008006" key="4">
    <source>
        <dbReference type="Google" id="ProtNLM"/>
    </source>
</evidence>
<reference evidence="2" key="1">
    <citation type="submission" date="2021-03" db="EMBL/GenBank/DDBJ databases">
        <title>Genomic Encyclopedia of Type Strains, Phase IV (KMG-IV): sequencing the most valuable type-strain genomes for metagenomic binning, comparative biology and taxonomic classification.</title>
        <authorList>
            <person name="Goeker M."/>
        </authorList>
    </citation>
    <scope>NUCLEOTIDE SEQUENCE</scope>
    <source>
        <strain evidence="2">DSM 101588</strain>
    </source>
</reference>
<keyword evidence="1" id="KW-0175">Coiled coil</keyword>
<accession>A0ABS4NDU0</accession>
<keyword evidence="3" id="KW-1185">Reference proteome</keyword>
<evidence type="ECO:0000313" key="2">
    <source>
        <dbReference type="EMBL" id="MBP2071183.1"/>
    </source>
</evidence>